<dbReference type="InterPro" id="IPR018114">
    <property type="entry name" value="TRYPSIN_HIS"/>
</dbReference>
<keyword evidence="10" id="KW-1185">Reference proteome</keyword>
<sequence>MFLLHRTFLTLVLFFNVVSSETYTLHIRDNGKICSQWISPVNGQFSISYKQQQECISAVQFEQANGQARLCCQGMPVTTPSTNFPKECGKQQYQPLRQRIIGGFHANANSWPWQILLRGTSNMCGGTLIDARHVLTAAHCIKTPVQESNYKVYIGAHDINKPMYMEQELVVSKIWIHEQYSDSANANDIAVIRLAKPVTVSDTVNIICLPGAEAKNINDTVWVSGWGRTAHLGQTSPVLKQTQMDTMGNKCLTYGSNKFNQEKQICAGKHGVGYTCQGDSGGPLMYEYEGRWYLNGVVSYGATDCGVDTGLPGVFARVKYYLPWIRSKMTSA</sequence>
<dbReference type="PROSITE" id="PS50240">
    <property type="entry name" value="TRYPSIN_DOM"/>
    <property type="match status" value="1"/>
</dbReference>
<dbReference type="PROSITE" id="PS00134">
    <property type="entry name" value="TRYPSIN_HIS"/>
    <property type="match status" value="1"/>
</dbReference>
<comment type="caution">
    <text evidence="8">The sequence shown here is derived from an EMBL/GenBank/DDBJ whole genome shotgun (WGS) entry which is preliminary data.</text>
</comment>
<evidence type="ECO:0000256" key="2">
    <source>
        <dbReference type="ARBA" id="ARBA00022729"/>
    </source>
</evidence>
<gene>
    <name evidence="8" type="ORF">EDS130_LOCUS45421</name>
    <name evidence="9" type="ORF">XAT740_LOCUS42911</name>
</gene>
<evidence type="ECO:0000256" key="3">
    <source>
        <dbReference type="ARBA" id="ARBA00022801"/>
    </source>
</evidence>
<dbReference type="FunFam" id="2.40.10.10:FF:000120">
    <property type="entry name" value="Putative serine protease"/>
    <property type="match status" value="1"/>
</dbReference>
<dbReference type="Gene3D" id="2.40.10.10">
    <property type="entry name" value="Trypsin-like serine proteases"/>
    <property type="match status" value="1"/>
</dbReference>
<dbReference type="Pfam" id="PF00089">
    <property type="entry name" value="Trypsin"/>
    <property type="match status" value="1"/>
</dbReference>
<dbReference type="GO" id="GO:0004252">
    <property type="term" value="F:serine-type endopeptidase activity"/>
    <property type="evidence" value="ECO:0007669"/>
    <property type="project" value="InterPro"/>
</dbReference>
<dbReference type="SMART" id="SM00020">
    <property type="entry name" value="Tryp_SPc"/>
    <property type="match status" value="1"/>
</dbReference>
<feature type="chain" id="PRO_5035688257" description="Peptidase S1 domain-containing protein" evidence="6">
    <location>
        <begin position="21"/>
        <end position="332"/>
    </location>
</feature>
<dbReference type="EMBL" id="CAJNOR010005205">
    <property type="protein sequence ID" value="CAF1551224.1"/>
    <property type="molecule type" value="Genomic_DNA"/>
</dbReference>
<dbReference type="InterPro" id="IPR001254">
    <property type="entry name" value="Trypsin_dom"/>
</dbReference>
<dbReference type="AlphaFoldDB" id="A0A815WAT6"/>
<dbReference type="PANTHER" id="PTHR24252">
    <property type="entry name" value="ACROSIN-RELATED"/>
    <property type="match status" value="1"/>
</dbReference>
<evidence type="ECO:0000256" key="5">
    <source>
        <dbReference type="ARBA" id="ARBA00023157"/>
    </source>
</evidence>
<evidence type="ECO:0000313" key="10">
    <source>
        <dbReference type="Proteomes" id="UP000663828"/>
    </source>
</evidence>
<evidence type="ECO:0000313" key="9">
    <source>
        <dbReference type="EMBL" id="CAF1551224.1"/>
    </source>
</evidence>
<keyword evidence="1" id="KW-0645">Protease</keyword>
<dbReference type="InterPro" id="IPR043504">
    <property type="entry name" value="Peptidase_S1_PA_chymotrypsin"/>
</dbReference>
<keyword evidence="2 6" id="KW-0732">Signal</keyword>
<dbReference type="EMBL" id="CAJNOJ010001101">
    <property type="protein sequence ID" value="CAF1542463.1"/>
    <property type="molecule type" value="Genomic_DNA"/>
</dbReference>
<dbReference type="OrthoDB" id="5918597at2759"/>
<dbReference type="GO" id="GO:0006508">
    <property type="term" value="P:proteolysis"/>
    <property type="evidence" value="ECO:0007669"/>
    <property type="project" value="UniProtKB-KW"/>
</dbReference>
<keyword evidence="4" id="KW-0720">Serine protease</keyword>
<reference evidence="8" key="1">
    <citation type="submission" date="2021-02" db="EMBL/GenBank/DDBJ databases">
        <authorList>
            <person name="Nowell W R."/>
        </authorList>
    </citation>
    <scope>NUCLEOTIDE SEQUENCE</scope>
</reference>
<keyword evidence="3" id="KW-0378">Hydrolase</keyword>
<feature type="signal peptide" evidence="6">
    <location>
        <begin position="1"/>
        <end position="20"/>
    </location>
</feature>
<proteinExistence type="predicted"/>
<evidence type="ECO:0000313" key="11">
    <source>
        <dbReference type="Proteomes" id="UP000663852"/>
    </source>
</evidence>
<protein>
    <recommendedName>
        <fullName evidence="7">Peptidase S1 domain-containing protein</fullName>
    </recommendedName>
</protein>
<keyword evidence="5" id="KW-1015">Disulfide bond</keyword>
<evidence type="ECO:0000256" key="6">
    <source>
        <dbReference type="SAM" id="SignalP"/>
    </source>
</evidence>
<evidence type="ECO:0000259" key="7">
    <source>
        <dbReference type="PROSITE" id="PS50240"/>
    </source>
</evidence>
<dbReference type="PANTHER" id="PTHR24252:SF7">
    <property type="entry name" value="HYALIN"/>
    <property type="match status" value="1"/>
</dbReference>
<dbReference type="SUPFAM" id="SSF50494">
    <property type="entry name" value="Trypsin-like serine proteases"/>
    <property type="match status" value="1"/>
</dbReference>
<dbReference type="Proteomes" id="UP000663828">
    <property type="component" value="Unassembled WGS sequence"/>
</dbReference>
<evidence type="ECO:0000256" key="1">
    <source>
        <dbReference type="ARBA" id="ARBA00022670"/>
    </source>
</evidence>
<dbReference type="Proteomes" id="UP000663852">
    <property type="component" value="Unassembled WGS sequence"/>
</dbReference>
<accession>A0A815WAT6</accession>
<evidence type="ECO:0000313" key="8">
    <source>
        <dbReference type="EMBL" id="CAF1542463.1"/>
    </source>
</evidence>
<dbReference type="CDD" id="cd00190">
    <property type="entry name" value="Tryp_SPc"/>
    <property type="match status" value="1"/>
</dbReference>
<evidence type="ECO:0000256" key="4">
    <source>
        <dbReference type="ARBA" id="ARBA00022825"/>
    </source>
</evidence>
<name>A0A815WAT6_ADIRI</name>
<dbReference type="InterPro" id="IPR001314">
    <property type="entry name" value="Peptidase_S1A"/>
</dbReference>
<dbReference type="InterPro" id="IPR009003">
    <property type="entry name" value="Peptidase_S1_PA"/>
</dbReference>
<dbReference type="PRINTS" id="PR00722">
    <property type="entry name" value="CHYMOTRYPSIN"/>
</dbReference>
<organism evidence="8 11">
    <name type="scientific">Adineta ricciae</name>
    <name type="common">Rotifer</name>
    <dbReference type="NCBI Taxonomy" id="249248"/>
    <lineage>
        <taxon>Eukaryota</taxon>
        <taxon>Metazoa</taxon>
        <taxon>Spiralia</taxon>
        <taxon>Gnathifera</taxon>
        <taxon>Rotifera</taxon>
        <taxon>Eurotatoria</taxon>
        <taxon>Bdelloidea</taxon>
        <taxon>Adinetida</taxon>
        <taxon>Adinetidae</taxon>
        <taxon>Adineta</taxon>
    </lineage>
</organism>
<feature type="domain" description="Peptidase S1" evidence="7">
    <location>
        <begin position="100"/>
        <end position="330"/>
    </location>
</feature>